<evidence type="ECO:0000313" key="1">
    <source>
        <dbReference type="EMBL" id="RZB90026.1"/>
    </source>
</evidence>
<gene>
    <name evidence="1" type="ORF">D0Y65_022818</name>
</gene>
<dbReference type="EMBL" id="QZWG01000009">
    <property type="protein sequence ID" value="RZB90026.1"/>
    <property type="molecule type" value="Genomic_DNA"/>
</dbReference>
<proteinExistence type="predicted"/>
<sequence length="88" mass="10255">MTEYACQGGATIGLRVVISLRDVLGYFILFKHLLEVQDLNPLIPLVWSFRASDDNCFLHSKNYYFLDFSHCLRNDHSKNNMRNSRNNS</sequence>
<protein>
    <submittedName>
        <fullName evidence="1">Uncharacterized protein</fullName>
    </submittedName>
</protein>
<name>A0A445IVB5_GLYSO</name>
<dbReference type="Proteomes" id="UP000289340">
    <property type="component" value="Chromosome 9"/>
</dbReference>
<organism evidence="1 2">
    <name type="scientific">Glycine soja</name>
    <name type="common">Wild soybean</name>
    <dbReference type="NCBI Taxonomy" id="3848"/>
    <lineage>
        <taxon>Eukaryota</taxon>
        <taxon>Viridiplantae</taxon>
        <taxon>Streptophyta</taxon>
        <taxon>Embryophyta</taxon>
        <taxon>Tracheophyta</taxon>
        <taxon>Spermatophyta</taxon>
        <taxon>Magnoliopsida</taxon>
        <taxon>eudicotyledons</taxon>
        <taxon>Gunneridae</taxon>
        <taxon>Pentapetalae</taxon>
        <taxon>rosids</taxon>
        <taxon>fabids</taxon>
        <taxon>Fabales</taxon>
        <taxon>Fabaceae</taxon>
        <taxon>Papilionoideae</taxon>
        <taxon>50 kb inversion clade</taxon>
        <taxon>NPAAA clade</taxon>
        <taxon>indigoferoid/millettioid clade</taxon>
        <taxon>Phaseoleae</taxon>
        <taxon>Glycine</taxon>
        <taxon>Glycine subgen. Soja</taxon>
    </lineage>
</organism>
<accession>A0A445IVB5</accession>
<reference evidence="1 2" key="1">
    <citation type="submission" date="2018-09" db="EMBL/GenBank/DDBJ databases">
        <title>A high-quality reference genome of wild soybean provides a powerful tool to mine soybean genomes.</title>
        <authorList>
            <person name="Xie M."/>
            <person name="Chung C.Y.L."/>
            <person name="Li M.-W."/>
            <person name="Wong F.-L."/>
            <person name="Chan T.-F."/>
            <person name="Lam H.-M."/>
        </authorList>
    </citation>
    <scope>NUCLEOTIDE SEQUENCE [LARGE SCALE GENOMIC DNA]</scope>
    <source>
        <strain evidence="2">cv. W05</strain>
        <tissue evidence="1">Hypocotyl of etiolated seedlings</tissue>
    </source>
</reference>
<evidence type="ECO:0000313" key="2">
    <source>
        <dbReference type="Proteomes" id="UP000289340"/>
    </source>
</evidence>
<keyword evidence="2" id="KW-1185">Reference proteome</keyword>
<comment type="caution">
    <text evidence="1">The sequence shown here is derived from an EMBL/GenBank/DDBJ whole genome shotgun (WGS) entry which is preliminary data.</text>
</comment>
<dbReference type="AlphaFoldDB" id="A0A445IVB5"/>